<proteinExistence type="predicted"/>
<feature type="region of interest" description="Disordered" evidence="1">
    <location>
        <begin position="171"/>
        <end position="196"/>
    </location>
</feature>
<evidence type="ECO:0000256" key="2">
    <source>
        <dbReference type="SAM" id="SignalP"/>
    </source>
</evidence>
<feature type="signal peptide" evidence="2">
    <location>
        <begin position="1"/>
        <end position="25"/>
    </location>
</feature>
<protein>
    <submittedName>
        <fullName evidence="4">LCCL domain-containing protein</fullName>
    </submittedName>
</protein>
<reference evidence="5" key="1">
    <citation type="submission" date="2016-10" db="EMBL/GenBank/DDBJ databases">
        <authorList>
            <person name="Varghese N."/>
            <person name="Submissions S."/>
        </authorList>
    </citation>
    <scope>NUCLEOTIDE SEQUENCE [LARGE SCALE GENOMIC DNA]</scope>
    <source>
        <strain evidence="5">MO64</strain>
    </source>
</reference>
<feature type="compositionally biased region" description="Low complexity" evidence="1">
    <location>
        <begin position="171"/>
        <end position="187"/>
    </location>
</feature>
<dbReference type="PROSITE" id="PS51257">
    <property type="entry name" value="PROKAR_LIPOPROTEIN"/>
    <property type="match status" value="1"/>
</dbReference>
<organism evidence="4 5">
    <name type="scientific">Rhodanobacter glycinis</name>
    <dbReference type="NCBI Taxonomy" id="582702"/>
    <lineage>
        <taxon>Bacteria</taxon>
        <taxon>Pseudomonadati</taxon>
        <taxon>Pseudomonadota</taxon>
        <taxon>Gammaproteobacteria</taxon>
        <taxon>Lysobacterales</taxon>
        <taxon>Rhodanobacteraceae</taxon>
        <taxon>Rhodanobacter</taxon>
    </lineage>
</organism>
<dbReference type="InterPro" id="IPR036609">
    <property type="entry name" value="LCCL_sf"/>
</dbReference>
<feature type="chain" id="PRO_5011756461" evidence="2">
    <location>
        <begin position="26"/>
        <end position="470"/>
    </location>
</feature>
<keyword evidence="5" id="KW-1185">Reference proteome</keyword>
<sequence>MKTRFKATRLRLVAGFAFAALPLLAVTACSHSDGPSESQIAKVLTLKLPDGLKASDVDIQVAQNEGTRVEPRYETRSNIELEFTDDIYKVVGHLGEEDVVKKIYSRGDDIKGVLITVATPQGDDAWNIQIKRIDIPDIDGTAKSKFQPGSYVEQGSSDYDDLKAKLAQEQKQAQEQAQKAAEAQAQAAREKADQEARDRAANIARLSELMKGTWAARYPMFHNGSMWASGKNHKLGIELTFNDTDDDIGDGTGVLYDFESPGYRASVPVGYKLDPAGRFVTLNFTRNLNLGNGVDFAVRSGDSWQMTPDGKLSISGNNGTWVVQMERDGPVLKKLEADVAAHDKYQASERALILQYKAANAGGSFRELPLDENQYGLFFVVGRDDGDVWGDGFYWQASDIGTAAVHAGLLKPGEAGIIKISKIHVARERYDYPSTTRNGITSKPKSNASQYGESQFVRYRMSLVKALPRS</sequence>
<dbReference type="Proteomes" id="UP000198725">
    <property type="component" value="Unassembled WGS sequence"/>
</dbReference>
<evidence type="ECO:0000259" key="3">
    <source>
        <dbReference type="Pfam" id="PF03815"/>
    </source>
</evidence>
<accession>A0A1I4AK43</accession>
<gene>
    <name evidence="4" type="ORF">SAMN05192579_1044</name>
</gene>
<evidence type="ECO:0000256" key="1">
    <source>
        <dbReference type="SAM" id="MobiDB-lite"/>
    </source>
</evidence>
<dbReference type="Gene3D" id="2.170.130.20">
    <property type="entry name" value="LCCL-like domain"/>
    <property type="match status" value="1"/>
</dbReference>
<keyword evidence="2" id="KW-0732">Signal</keyword>
<evidence type="ECO:0000313" key="4">
    <source>
        <dbReference type="EMBL" id="SFK56633.1"/>
    </source>
</evidence>
<dbReference type="Pfam" id="PF03815">
    <property type="entry name" value="LCCL"/>
    <property type="match status" value="1"/>
</dbReference>
<dbReference type="AlphaFoldDB" id="A0A1I4AK43"/>
<dbReference type="RefSeq" id="WP_139201696.1">
    <property type="nucleotide sequence ID" value="NZ_FOSR01000004.1"/>
</dbReference>
<name>A0A1I4AK43_9GAMM</name>
<feature type="domain" description="LCCL" evidence="3">
    <location>
        <begin position="386"/>
        <end position="448"/>
    </location>
</feature>
<evidence type="ECO:0000313" key="5">
    <source>
        <dbReference type="Proteomes" id="UP000198725"/>
    </source>
</evidence>
<dbReference type="EMBL" id="FOSR01000004">
    <property type="protein sequence ID" value="SFK56633.1"/>
    <property type="molecule type" value="Genomic_DNA"/>
</dbReference>
<dbReference type="InterPro" id="IPR004043">
    <property type="entry name" value="LCCL"/>
</dbReference>
<dbReference type="SUPFAM" id="SSF69848">
    <property type="entry name" value="LCCL domain"/>
    <property type="match status" value="1"/>
</dbReference>